<dbReference type="InterPro" id="IPR051141">
    <property type="entry name" value="UPF0339_domain"/>
</dbReference>
<sequence>MSKFQVFKSTADGQYYYHLKSANNEIIQSGEGYTSKANCLQGITSVQRNCQPERFEPYYALGQYGFNQVATNGEIIGRSEKYTASAARDHGIEAVIRLAPSALIEDLA</sequence>
<dbReference type="AlphaFoldDB" id="A0A9X0HMG3"/>
<dbReference type="InterPro" id="IPR010879">
    <property type="entry name" value="DUF1508"/>
</dbReference>
<feature type="domain" description="DUF1508" evidence="1">
    <location>
        <begin position="62"/>
        <end position="106"/>
    </location>
</feature>
<protein>
    <recommendedName>
        <fullName evidence="1">DUF1508 domain-containing protein</fullName>
    </recommendedName>
</protein>
<name>A0A9X0HMG3_SOLP1</name>
<dbReference type="SUPFAM" id="SSF160113">
    <property type="entry name" value="YegP-like"/>
    <property type="match status" value="2"/>
</dbReference>
<dbReference type="PANTHER" id="PTHR40606">
    <property type="match status" value="1"/>
</dbReference>
<dbReference type="Proteomes" id="UP000054223">
    <property type="component" value="Unassembled WGS sequence"/>
</dbReference>
<dbReference type="OrthoDB" id="9802792at2"/>
<keyword evidence="3" id="KW-1185">Reference proteome</keyword>
<dbReference type="PANTHER" id="PTHR40606:SF1">
    <property type="entry name" value="UPF0339 PROTEIN YEGP"/>
    <property type="match status" value="1"/>
</dbReference>
<gene>
    <name evidence="2" type="ORF">ASU33_10100</name>
</gene>
<organism evidence="2 3">
    <name type="scientific">Solirubrum puertoriconensis</name>
    <dbReference type="NCBI Taxonomy" id="1751427"/>
    <lineage>
        <taxon>Bacteria</taxon>
        <taxon>Pseudomonadati</taxon>
        <taxon>Bacteroidota</taxon>
        <taxon>Cytophagia</taxon>
        <taxon>Cytophagales</taxon>
    </lineage>
</organism>
<dbReference type="InterPro" id="IPR036913">
    <property type="entry name" value="YegP-like_sf"/>
</dbReference>
<dbReference type="EMBL" id="LNAL01000006">
    <property type="protein sequence ID" value="KUG08504.1"/>
    <property type="molecule type" value="Genomic_DNA"/>
</dbReference>
<dbReference type="Gene3D" id="2.30.29.80">
    <property type="match status" value="1"/>
</dbReference>
<evidence type="ECO:0000313" key="3">
    <source>
        <dbReference type="Proteomes" id="UP000054223"/>
    </source>
</evidence>
<comment type="caution">
    <text evidence="2">The sequence shown here is derived from an EMBL/GenBank/DDBJ whole genome shotgun (WGS) entry which is preliminary data.</text>
</comment>
<accession>A0A9X0HMG3</accession>
<evidence type="ECO:0000313" key="2">
    <source>
        <dbReference type="EMBL" id="KUG08504.1"/>
    </source>
</evidence>
<evidence type="ECO:0000259" key="1">
    <source>
        <dbReference type="Pfam" id="PF07411"/>
    </source>
</evidence>
<proteinExistence type="predicted"/>
<dbReference type="Pfam" id="PF07411">
    <property type="entry name" value="DUF1508"/>
    <property type="match status" value="2"/>
</dbReference>
<feature type="domain" description="DUF1508" evidence="1">
    <location>
        <begin position="12"/>
        <end position="51"/>
    </location>
</feature>
<dbReference type="RefSeq" id="WP_059070035.1">
    <property type="nucleotide sequence ID" value="NZ_LNAL01000006.1"/>
</dbReference>
<reference evidence="2 3" key="1">
    <citation type="submission" date="2015-11" db="EMBL/GenBank/DDBJ databases">
        <title>Solirubrum puertoriconensis gen. nov. an environmental bacteria isolated in Puerto Rico.</title>
        <authorList>
            <person name="Cuebas-Irizarry M.F."/>
            <person name="Montalvo-Rodriguez R."/>
        </authorList>
    </citation>
    <scope>NUCLEOTIDE SEQUENCE [LARGE SCALE GENOMIC DNA]</scope>
    <source>
        <strain evidence="2 3">MC1A</strain>
    </source>
</reference>